<proteinExistence type="predicted"/>
<gene>
    <name evidence="2" type="ORF">F2Q69_00006965</name>
</gene>
<dbReference type="Proteomes" id="UP000712600">
    <property type="component" value="Unassembled WGS sequence"/>
</dbReference>
<feature type="compositionally biased region" description="Acidic residues" evidence="1">
    <location>
        <begin position="76"/>
        <end position="90"/>
    </location>
</feature>
<accession>A0A8S9NPI5</accession>
<dbReference type="EMBL" id="QGKX02001521">
    <property type="protein sequence ID" value="KAF3505626.1"/>
    <property type="molecule type" value="Genomic_DNA"/>
</dbReference>
<reference evidence="2" key="1">
    <citation type="submission" date="2019-12" db="EMBL/GenBank/DDBJ databases">
        <title>Genome sequencing and annotation of Brassica cretica.</title>
        <authorList>
            <person name="Studholme D.J."/>
            <person name="Sarris P."/>
        </authorList>
    </citation>
    <scope>NUCLEOTIDE SEQUENCE</scope>
    <source>
        <strain evidence="2">PFS-109/04</strain>
        <tissue evidence="2">Leaf</tissue>
    </source>
</reference>
<evidence type="ECO:0000313" key="2">
    <source>
        <dbReference type="EMBL" id="KAF3505626.1"/>
    </source>
</evidence>
<organism evidence="2 3">
    <name type="scientific">Brassica cretica</name>
    <name type="common">Mustard</name>
    <dbReference type="NCBI Taxonomy" id="69181"/>
    <lineage>
        <taxon>Eukaryota</taxon>
        <taxon>Viridiplantae</taxon>
        <taxon>Streptophyta</taxon>
        <taxon>Embryophyta</taxon>
        <taxon>Tracheophyta</taxon>
        <taxon>Spermatophyta</taxon>
        <taxon>Magnoliopsida</taxon>
        <taxon>eudicotyledons</taxon>
        <taxon>Gunneridae</taxon>
        <taxon>Pentapetalae</taxon>
        <taxon>rosids</taxon>
        <taxon>malvids</taxon>
        <taxon>Brassicales</taxon>
        <taxon>Brassicaceae</taxon>
        <taxon>Brassiceae</taxon>
        <taxon>Brassica</taxon>
    </lineage>
</organism>
<evidence type="ECO:0000313" key="3">
    <source>
        <dbReference type="Proteomes" id="UP000712600"/>
    </source>
</evidence>
<name>A0A8S9NPI5_BRACR</name>
<evidence type="ECO:0000256" key="1">
    <source>
        <dbReference type="SAM" id="MobiDB-lite"/>
    </source>
</evidence>
<comment type="caution">
    <text evidence="2">The sequence shown here is derived from an EMBL/GenBank/DDBJ whole genome shotgun (WGS) entry which is preliminary data.</text>
</comment>
<sequence>MVTTKEIARAHDTNFYVEKMGDMVLQQRELAFKKHIRKREKTERLGTPERMIPDDLEMKMDAINATLLENGVDMEAEEEFQTLSEEEAEQAELPSRAQEEQVHT</sequence>
<protein>
    <submittedName>
        <fullName evidence="2">Uncharacterized protein</fullName>
    </submittedName>
</protein>
<dbReference type="AlphaFoldDB" id="A0A8S9NPI5"/>
<feature type="region of interest" description="Disordered" evidence="1">
    <location>
        <begin position="76"/>
        <end position="104"/>
    </location>
</feature>